<dbReference type="InterPro" id="IPR011042">
    <property type="entry name" value="6-blade_b-propeller_TolB-like"/>
</dbReference>
<name>A0A8S3RYG7_MYTED</name>
<dbReference type="EMBL" id="CAJPWZ010001397">
    <property type="protein sequence ID" value="CAG2213993.1"/>
    <property type="molecule type" value="Genomic_DNA"/>
</dbReference>
<organism evidence="1 2">
    <name type="scientific">Mytilus edulis</name>
    <name type="common">Blue mussel</name>
    <dbReference type="NCBI Taxonomy" id="6550"/>
    <lineage>
        <taxon>Eukaryota</taxon>
        <taxon>Metazoa</taxon>
        <taxon>Spiralia</taxon>
        <taxon>Lophotrochozoa</taxon>
        <taxon>Mollusca</taxon>
        <taxon>Bivalvia</taxon>
        <taxon>Autobranchia</taxon>
        <taxon>Pteriomorphia</taxon>
        <taxon>Mytilida</taxon>
        <taxon>Mytiloidea</taxon>
        <taxon>Mytilidae</taxon>
        <taxon>Mytilinae</taxon>
        <taxon>Mytilus</taxon>
    </lineage>
</organism>
<accession>A0A8S3RYG7</accession>
<proteinExistence type="predicted"/>
<gene>
    <name evidence="1" type="ORF">MEDL_27913</name>
</gene>
<keyword evidence="2" id="KW-1185">Reference proteome</keyword>
<dbReference type="OrthoDB" id="6115392at2759"/>
<dbReference type="Gene3D" id="2.120.10.30">
    <property type="entry name" value="TolB, C-terminal domain"/>
    <property type="match status" value="1"/>
</dbReference>
<reference evidence="1" key="1">
    <citation type="submission" date="2021-03" db="EMBL/GenBank/DDBJ databases">
        <authorList>
            <person name="Bekaert M."/>
        </authorList>
    </citation>
    <scope>NUCLEOTIDE SEQUENCE</scope>
</reference>
<comment type="caution">
    <text evidence="1">The sequence shown here is derived from an EMBL/GenBank/DDBJ whole genome shotgun (WGS) entry which is preliminary data.</text>
</comment>
<sequence length="190" mass="21640">MQLTNESLHTMHSFKIDVYNMALLPSGELLLSTMESNLKTISCSTSKVEPTKYSVNPLITLAVQYLHFYVIDNQDEKFNGRTVALDKSNGVRWIYSGHLDVNKQQTFKLDDLVATKSDNILVTDLKHHMFHILNISGHCILYLNTKDQLGIEFPYSLDIDNTGTLYIGCYKYLGEPDEAKIYTVQVSGFY</sequence>
<evidence type="ECO:0000313" key="2">
    <source>
        <dbReference type="Proteomes" id="UP000683360"/>
    </source>
</evidence>
<evidence type="ECO:0000313" key="1">
    <source>
        <dbReference type="EMBL" id="CAG2213993.1"/>
    </source>
</evidence>
<dbReference type="Proteomes" id="UP000683360">
    <property type="component" value="Unassembled WGS sequence"/>
</dbReference>
<dbReference type="SUPFAM" id="SSF101898">
    <property type="entry name" value="NHL repeat"/>
    <property type="match status" value="1"/>
</dbReference>
<protein>
    <submittedName>
        <fullName evidence="1">Uncharacterized protein</fullName>
    </submittedName>
</protein>
<dbReference type="AlphaFoldDB" id="A0A8S3RYG7"/>